<dbReference type="GO" id="GO:0005739">
    <property type="term" value="C:mitochondrion"/>
    <property type="evidence" value="ECO:0007669"/>
    <property type="project" value="TreeGrafter"/>
</dbReference>
<dbReference type="GO" id="GO:0015631">
    <property type="term" value="F:tubulin binding"/>
    <property type="evidence" value="ECO:0007669"/>
    <property type="project" value="TreeGrafter"/>
</dbReference>
<feature type="compositionally biased region" description="Low complexity" evidence="2">
    <location>
        <begin position="765"/>
        <end position="777"/>
    </location>
</feature>
<feature type="region of interest" description="Disordered" evidence="2">
    <location>
        <begin position="76"/>
        <end position="98"/>
    </location>
</feature>
<feature type="compositionally biased region" description="Basic and acidic residues" evidence="2">
    <location>
        <begin position="1831"/>
        <end position="1847"/>
    </location>
</feature>
<keyword evidence="5" id="KW-1185">Reference proteome</keyword>
<feature type="region of interest" description="Disordered" evidence="2">
    <location>
        <begin position="34"/>
        <end position="60"/>
    </location>
</feature>
<feature type="compositionally biased region" description="Low complexity" evidence="2">
    <location>
        <begin position="1395"/>
        <end position="1406"/>
    </location>
</feature>
<feature type="compositionally biased region" description="Polar residues" evidence="2">
    <location>
        <begin position="561"/>
        <end position="602"/>
    </location>
</feature>
<dbReference type="InterPro" id="IPR024774">
    <property type="entry name" value="PH_dom-Mcp5-type"/>
</dbReference>
<dbReference type="PANTHER" id="PTHR28190">
    <property type="entry name" value="NUCLEAR MIGRATION PROTEIN NUM1"/>
    <property type="match status" value="1"/>
</dbReference>
<sequence>MPGKPGSGRTDRLSLSSQKHSLFAVHPPDCLIPPSFSSSTDYAHHSPDVPYPDNESATGNGAIDVRHYRLQMATTANHPPGAHAVDQDMGDSDPFVNHSQDAHRQRYAAFDNTDFSLYVGSSPEQAKKALQAHLAETTRRLQETSHLGNALVQQRKELEERLQEVGQQEKDAEIGPELRTRLAELEKEFNEVGRETARAFLPKSRVPSGEPDANAGASVFTSEAQNSPSKVSVPSRKQRNQQPSRMNDIALATEISTSLLAQLKDLQAVLLEKDEALKAADLDRSQLEIEVEGLSQRMRTLDESESRLKDVNWNLETQVREFEQQSKAHADKENRLNHAINLTKTEKATLEREFEELKQNFAKLSDEQTYRTKQHETELSGLRRNVSMGETERGALQRKMEEMATQNQELAKAVAYRMRSEEQTSPDENSPEEGADEGNTITPEHSPPPSPTKATPRHGQLESETLKHSLNHAHRMIQQLKNTIHREKTEKMEIKRMLQETRDELETNRNALNGPSSASKRRKADKDVFKKPPRPDRLGAFRMGSQEVILDEDEWEEHDGTPTTPSKRPKQSDSVPGATSSGFTSAAETSTTEGFETANETSDAAFETANERDGTATETDAFQTGAETLDGNSSDDLTETEAGPSGGTVRRRPNSLSMSGHRDSYESTASTSGDEWDDKEVQTPVQAHHQRYRLKVRQGYRRSITRGSADGVPDTPPAGNDSPASFAGTSSNRSTPVQGKSLFAELGGLSAGESEDGSVADGTPSRSSVISPESSPEVSRKVTLGKSPLQSFVIPKTVLMVDSSVMTDPWEPAADVPVPVLERSSIWSQNTEPNHVQPPALHISSVAAQDTVPQAAPVPSLGLAVLSAQGTEPQSVPPPSLAMASFPHQTTEPRSVPPPSLAMASFPHQTTEPRDVSRPALQRSLLSSQNTIPQALPAPSLQIGTVSGYGTEPHSPPPPAFNISTISGHDTVPQSPPRPTFSMSSHWAQGSEPSEPTGHQHLSSPLNVSTVVGQATEPVQSTSNISAAAPLLAAGLASQMTEPSEPSEQTTRDIHSEQNHQQAPFSVGSLSSQTTVPGEPPQLPPIKLDVSDVFSQSTVPAEIPRPRPHEMSSLSAQNTAPVEMTRPARPQLSSLSSQTTLPVESAKPARPQFSSLSSQATQPVQTARPSPPQFSGLAAQSTRPVEIAKPAHPQLSLLTSLTTEPISSPLPAAPQFSGVSHQHSLPVEAQKQLPAFSTLNVQHTDPVEAPVRPQPKHTFSEVAILHDAQPESPTLPTFLPSPSRPSTANRVVPPTLGLSDIASHETAPNVPSRPVTAHRTIPQDTPLGKVEQPKTPMADGGTQTMVSSEQIDRLLMARSQRYSGTIANADVEKAMSPPASPSKHHANEQQRLSRRSSTSSSIRSRSAMLPPLPADHKEVIAAASLKSPALTPVPPTTPGPMGPPIVPASAYKKRPQTPVIKTTPAAASPKTGGTTPRPRPRSQPRSGAVSPVTRRSSISSFSSEIDHRFNIAGMNPLSQTGLDPAKVDPRMIQAITQTMLGEFMWKYTRRTGQKGMSQTRHRRYFWVHPFTRTVYWSKDGPARGTQQVKAKSLSIEGVHTVGDNNPLPPGLHHQSIVITTPGREIQFTAPTSQRHETWLNALLYLLQRTDQGPDDGRSETEEIQDEFNPGSRSISRQTGRSRASYVTHSSHHSQYPTLRQSTLTPNRPNSRDPGQGSGPGRLSTMFRSRSNLRGSFSSRFSKSGTQEVTGADGQHDMADSHDLGREMWESHESADNMEDVRACCNGKHHLHKIPHHHNTAKNRHHSYNTGISSRPSFIGSISSRAQSRTASRTESRTVSRTESHAEVEGANNGAS</sequence>
<dbReference type="InterPro" id="IPR053005">
    <property type="entry name" value="Nuclear_Pos-Cytoskel_Interact"/>
</dbReference>
<feature type="region of interest" description="Disordered" evidence="2">
    <location>
        <begin position="1"/>
        <end position="20"/>
    </location>
</feature>
<feature type="compositionally biased region" description="Low complexity" evidence="2">
    <location>
        <begin position="1131"/>
        <end position="1141"/>
    </location>
</feature>
<proteinExistence type="predicted"/>
<feature type="compositionally biased region" description="Basic and acidic residues" evidence="2">
    <location>
        <begin position="524"/>
        <end position="539"/>
    </location>
</feature>
<feature type="compositionally biased region" description="Basic residues" evidence="2">
    <location>
        <begin position="688"/>
        <end position="704"/>
    </location>
</feature>
<feature type="compositionally biased region" description="Polar residues" evidence="2">
    <location>
        <begin position="508"/>
        <end position="518"/>
    </location>
</feature>
<feature type="compositionally biased region" description="Polar residues" evidence="2">
    <location>
        <begin position="616"/>
        <end position="635"/>
    </location>
</feature>
<protein>
    <recommendedName>
        <fullName evidence="3">PH domain-containing protein</fullName>
    </recommendedName>
</protein>
<dbReference type="PROSITE" id="PS50003">
    <property type="entry name" value="PH_DOMAIN"/>
    <property type="match status" value="1"/>
</dbReference>
<feature type="region of interest" description="Disordered" evidence="2">
    <location>
        <begin position="200"/>
        <end position="244"/>
    </location>
</feature>
<feature type="compositionally biased region" description="Polar residues" evidence="2">
    <location>
        <begin position="1670"/>
        <end position="1708"/>
    </location>
</feature>
<feature type="region of interest" description="Disordered" evidence="2">
    <location>
        <begin position="505"/>
        <end position="737"/>
    </location>
</feature>
<feature type="compositionally biased region" description="Low complexity" evidence="2">
    <location>
        <begin position="1733"/>
        <end position="1744"/>
    </location>
</feature>
<feature type="coiled-coil region" evidence="1">
    <location>
        <begin position="148"/>
        <end position="175"/>
    </location>
</feature>
<reference evidence="4" key="1">
    <citation type="submission" date="2023-01" db="EMBL/GenBank/DDBJ databases">
        <authorList>
            <person name="Van Ghelder C."/>
            <person name="Rancurel C."/>
        </authorList>
    </citation>
    <scope>NUCLEOTIDE SEQUENCE</scope>
    <source>
        <strain evidence="4">CNCM I-4278</strain>
    </source>
</reference>
<name>A0A9W4UEY8_9PLEO</name>
<feature type="region of interest" description="Disordered" evidence="2">
    <location>
        <begin position="1374"/>
        <end position="1413"/>
    </location>
</feature>
<keyword evidence="1" id="KW-0175">Coiled coil</keyword>
<feature type="region of interest" description="Disordered" evidence="2">
    <location>
        <begin position="1100"/>
        <end position="1181"/>
    </location>
</feature>
<accession>A0A9W4UEY8</accession>
<dbReference type="GO" id="GO:0005938">
    <property type="term" value="C:cell cortex"/>
    <property type="evidence" value="ECO:0007669"/>
    <property type="project" value="InterPro"/>
</dbReference>
<feature type="compositionally biased region" description="Low complexity" evidence="2">
    <location>
        <begin position="1810"/>
        <end position="1830"/>
    </location>
</feature>
<comment type="caution">
    <text evidence="4">The sequence shown here is derived from an EMBL/GenBank/DDBJ whole genome shotgun (WGS) entry which is preliminary data.</text>
</comment>
<feature type="region of interest" description="Disordered" evidence="2">
    <location>
        <begin position="869"/>
        <end position="918"/>
    </location>
</feature>
<feature type="compositionally biased region" description="Basic residues" evidence="2">
    <location>
        <begin position="1797"/>
        <end position="1806"/>
    </location>
</feature>
<feature type="region of interest" description="Disordered" evidence="2">
    <location>
        <begin position="1650"/>
        <end position="1759"/>
    </location>
</feature>
<feature type="compositionally biased region" description="Polar residues" evidence="2">
    <location>
        <begin position="981"/>
        <end position="994"/>
    </location>
</feature>
<dbReference type="PANTHER" id="PTHR28190:SF1">
    <property type="entry name" value="NUCLEAR MIGRATION PROTEIN NUM1"/>
    <property type="match status" value="1"/>
</dbReference>
<dbReference type="SUPFAM" id="SSF50729">
    <property type="entry name" value="PH domain-like"/>
    <property type="match status" value="1"/>
</dbReference>
<organism evidence="4 5">
    <name type="scientific">Periconia digitata</name>
    <dbReference type="NCBI Taxonomy" id="1303443"/>
    <lineage>
        <taxon>Eukaryota</taxon>
        <taxon>Fungi</taxon>
        <taxon>Dikarya</taxon>
        <taxon>Ascomycota</taxon>
        <taxon>Pezizomycotina</taxon>
        <taxon>Dothideomycetes</taxon>
        <taxon>Pleosporomycetidae</taxon>
        <taxon>Pleosporales</taxon>
        <taxon>Massarineae</taxon>
        <taxon>Periconiaceae</taxon>
        <taxon>Periconia</taxon>
    </lineage>
</organism>
<dbReference type="SMART" id="SM00233">
    <property type="entry name" value="PH"/>
    <property type="match status" value="1"/>
</dbReference>
<dbReference type="GO" id="GO:0032065">
    <property type="term" value="P:maintenance of protein location in cell cortex"/>
    <property type="evidence" value="ECO:0007669"/>
    <property type="project" value="InterPro"/>
</dbReference>
<feature type="region of interest" description="Disordered" evidence="2">
    <location>
        <begin position="750"/>
        <end position="782"/>
    </location>
</feature>
<dbReference type="Pfam" id="PF12814">
    <property type="entry name" value="Mcp5_PH"/>
    <property type="match status" value="1"/>
</dbReference>
<feature type="region of interest" description="Disordered" evidence="2">
    <location>
        <begin position="1301"/>
        <end position="1343"/>
    </location>
</feature>
<dbReference type="OrthoDB" id="2149224at2759"/>
<feature type="coiled-coil region" evidence="1">
    <location>
        <begin position="277"/>
        <end position="304"/>
    </location>
</feature>
<feature type="region of interest" description="Disordered" evidence="2">
    <location>
        <begin position="1797"/>
        <end position="1855"/>
    </location>
</feature>
<feature type="compositionally biased region" description="Polar residues" evidence="2">
    <location>
        <begin position="1152"/>
        <end position="1168"/>
    </location>
</feature>
<feature type="compositionally biased region" description="Polar residues" evidence="2">
    <location>
        <begin position="727"/>
        <end position="737"/>
    </location>
</feature>
<evidence type="ECO:0000259" key="3">
    <source>
        <dbReference type="PROSITE" id="PS50003"/>
    </source>
</evidence>
<dbReference type="CDD" id="cd13365">
    <property type="entry name" value="PH_PLC_plant-like"/>
    <property type="match status" value="1"/>
</dbReference>
<evidence type="ECO:0000256" key="1">
    <source>
        <dbReference type="SAM" id="Coils"/>
    </source>
</evidence>
<feature type="region of interest" description="Disordered" evidence="2">
    <location>
        <begin position="1038"/>
        <end position="1087"/>
    </location>
</feature>
<feature type="region of interest" description="Disordered" evidence="2">
    <location>
        <begin position="1430"/>
        <end position="1501"/>
    </location>
</feature>
<evidence type="ECO:0000256" key="2">
    <source>
        <dbReference type="SAM" id="MobiDB-lite"/>
    </source>
</evidence>
<feature type="compositionally biased region" description="Polar residues" evidence="2">
    <location>
        <begin position="219"/>
        <end position="232"/>
    </location>
</feature>
<feature type="coiled-coil region" evidence="1">
    <location>
        <begin position="340"/>
        <end position="367"/>
    </location>
</feature>
<feature type="region of interest" description="Disordered" evidence="2">
    <location>
        <begin position="416"/>
        <end position="460"/>
    </location>
</feature>
<dbReference type="GO" id="GO:0005543">
    <property type="term" value="F:phospholipid binding"/>
    <property type="evidence" value="ECO:0007669"/>
    <property type="project" value="InterPro"/>
</dbReference>
<gene>
    <name evidence="4" type="ORF">PDIGIT_LOCUS7539</name>
</gene>
<dbReference type="InterPro" id="IPR001849">
    <property type="entry name" value="PH_domain"/>
</dbReference>
<evidence type="ECO:0000313" key="5">
    <source>
        <dbReference type="Proteomes" id="UP001152607"/>
    </source>
</evidence>
<dbReference type="EMBL" id="CAOQHR010000005">
    <property type="protein sequence ID" value="CAI6334479.1"/>
    <property type="molecule type" value="Genomic_DNA"/>
</dbReference>
<dbReference type="GO" id="GO:0000226">
    <property type="term" value="P:microtubule cytoskeleton organization"/>
    <property type="evidence" value="ECO:0007669"/>
    <property type="project" value="TreeGrafter"/>
</dbReference>
<feature type="compositionally biased region" description="Pro residues" evidence="2">
    <location>
        <begin position="1431"/>
        <end position="1446"/>
    </location>
</feature>
<feature type="compositionally biased region" description="Polar residues" evidence="2">
    <location>
        <begin position="1059"/>
        <end position="1076"/>
    </location>
</feature>
<feature type="compositionally biased region" description="Polar residues" evidence="2">
    <location>
        <begin position="1038"/>
        <end position="1049"/>
    </location>
</feature>
<feature type="domain" description="PH" evidence="3">
    <location>
        <begin position="1537"/>
        <end position="1647"/>
    </location>
</feature>
<feature type="region of interest" description="Disordered" evidence="2">
    <location>
        <begin position="949"/>
        <end position="1004"/>
    </location>
</feature>
<dbReference type="Proteomes" id="UP001152607">
    <property type="component" value="Unassembled WGS sequence"/>
</dbReference>
<evidence type="ECO:0000313" key="4">
    <source>
        <dbReference type="EMBL" id="CAI6334479.1"/>
    </source>
</evidence>